<dbReference type="SUPFAM" id="SSF118290">
    <property type="entry name" value="WRKY DNA-binding domain"/>
    <property type="match status" value="1"/>
</dbReference>
<evidence type="ECO:0000256" key="1">
    <source>
        <dbReference type="ARBA" id="ARBA00004123"/>
    </source>
</evidence>
<reference evidence="10" key="1">
    <citation type="journal article" date="2014" name="Science">
        <title>Ancient hybridizations among the ancestral genomes of bread wheat.</title>
        <authorList>
            <consortium name="International Wheat Genome Sequencing Consortium,"/>
            <person name="Marcussen T."/>
            <person name="Sandve S.R."/>
            <person name="Heier L."/>
            <person name="Spannagl M."/>
            <person name="Pfeifer M."/>
            <person name="Jakobsen K.S."/>
            <person name="Wulff B.B."/>
            <person name="Steuernagel B."/>
            <person name="Mayer K.F."/>
            <person name="Olsen O.A."/>
        </authorList>
    </citation>
    <scope>NUCLEOTIDE SEQUENCE [LARGE SCALE GENOMIC DNA]</scope>
    <source>
        <strain evidence="10">cv. AL8/78</strain>
    </source>
</reference>
<dbReference type="FunFam" id="2.20.25.80:FF:000009">
    <property type="entry name" value="WRKY transcription factor 53"/>
    <property type="match status" value="1"/>
</dbReference>
<dbReference type="Proteomes" id="UP000015105">
    <property type="component" value="Chromosome 1D"/>
</dbReference>
<evidence type="ECO:0000256" key="7">
    <source>
        <dbReference type="SAM" id="MobiDB-lite"/>
    </source>
</evidence>
<dbReference type="PANTHER" id="PTHR32096:SF55">
    <property type="entry name" value="TRANSCRIPTION FACTOR WRKY19"/>
    <property type="match status" value="1"/>
</dbReference>
<dbReference type="GO" id="GO:0000976">
    <property type="term" value="F:transcription cis-regulatory region binding"/>
    <property type="evidence" value="ECO:0007669"/>
    <property type="project" value="TreeGrafter"/>
</dbReference>
<feature type="domain" description="WRKY" evidence="8">
    <location>
        <begin position="127"/>
        <end position="190"/>
    </location>
</feature>
<organism evidence="9 10">
    <name type="scientific">Aegilops tauschii subsp. strangulata</name>
    <name type="common">Goatgrass</name>
    <dbReference type="NCBI Taxonomy" id="200361"/>
    <lineage>
        <taxon>Eukaryota</taxon>
        <taxon>Viridiplantae</taxon>
        <taxon>Streptophyta</taxon>
        <taxon>Embryophyta</taxon>
        <taxon>Tracheophyta</taxon>
        <taxon>Spermatophyta</taxon>
        <taxon>Magnoliopsida</taxon>
        <taxon>Liliopsida</taxon>
        <taxon>Poales</taxon>
        <taxon>Poaceae</taxon>
        <taxon>BOP clade</taxon>
        <taxon>Pooideae</taxon>
        <taxon>Triticodae</taxon>
        <taxon>Triticeae</taxon>
        <taxon>Triticinae</taxon>
        <taxon>Aegilops</taxon>
    </lineage>
</organism>
<keyword evidence="10" id="KW-1185">Reference proteome</keyword>
<dbReference type="AlphaFoldDB" id="A0A452ZYV2"/>
<dbReference type="GO" id="GO:0010150">
    <property type="term" value="P:leaf senescence"/>
    <property type="evidence" value="ECO:0007669"/>
    <property type="project" value="UniProtKB-ARBA"/>
</dbReference>
<reference evidence="9" key="4">
    <citation type="submission" date="2019-03" db="UniProtKB">
        <authorList>
            <consortium name="EnsemblPlants"/>
        </authorList>
    </citation>
    <scope>IDENTIFICATION</scope>
</reference>
<dbReference type="GO" id="GO:0003700">
    <property type="term" value="F:DNA-binding transcription factor activity"/>
    <property type="evidence" value="ECO:0007669"/>
    <property type="project" value="InterPro"/>
</dbReference>
<feature type="region of interest" description="Disordered" evidence="7">
    <location>
        <begin position="86"/>
        <end position="113"/>
    </location>
</feature>
<name>A0A452ZYV2_AEGTS</name>
<dbReference type="EnsemblPlants" id="AET1Gv20977100.1">
    <property type="protein sequence ID" value="AET1Gv20977100.1"/>
    <property type="gene ID" value="AET1Gv20977100"/>
</dbReference>
<dbReference type="GO" id="GO:0010193">
    <property type="term" value="P:response to ozone"/>
    <property type="evidence" value="ECO:0007669"/>
    <property type="project" value="UniProtKB-ARBA"/>
</dbReference>
<dbReference type="GO" id="GO:0009751">
    <property type="term" value="P:response to salicylic acid"/>
    <property type="evidence" value="ECO:0007669"/>
    <property type="project" value="UniProtKB-ARBA"/>
</dbReference>
<dbReference type="SMART" id="SM00774">
    <property type="entry name" value="WRKY"/>
    <property type="match status" value="1"/>
</dbReference>
<keyword evidence="2" id="KW-0805">Transcription regulation</keyword>
<reference evidence="10" key="2">
    <citation type="journal article" date="2017" name="Nat. Plants">
        <title>The Aegilops tauschii genome reveals multiple impacts of transposons.</title>
        <authorList>
            <person name="Zhao G."/>
            <person name="Zou C."/>
            <person name="Li K."/>
            <person name="Wang K."/>
            <person name="Li T."/>
            <person name="Gao L."/>
            <person name="Zhang X."/>
            <person name="Wang H."/>
            <person name="Yang Z."/>
            <person name="Liu X."/>
            <person name="Jiang W."/>
            <person name="Mao L."/>
            <person name="Kong X."/>
            <person name="Jiao Y."/>
            <person name="Jia J."/>
        </authorList>
    </citation>
    <scope>NUCLEOTIDE SEQUENCE [LARGE SCALE GENOMIC DNA]</scope>
    <source>
        <strain evidence="10">cv. AL8/78</strain>
    </source>
</reference>
<evidence type="ECO:0000313" key="10">
    <source>
        <dbReference type="Proteomes" id="UP000015105"/>
    </source>
</evidence>
<dbReference type="InterPro" id="IPR036576">
    <property type="entry name" value="WRKY_dom_sf"/>
</dbReference>
<evidence type="ECO:0000313" key="9">
    <source>
        <dbReference type="EnsemblPlants" id="AET1Gv20977100.1"/>
    </source>
</evidence>
<reference evidence="9" key="3">
    <citation type="journal article" date="2017" name="Nature">
        <title>Genome sequence of the progenitor of the wheat D genome Aegilops tauschii.</title>
        <authorList>
            <person name="Luo M.C."/>
            <person name="Gu Y.Q."/>
            <person name="Puiu D."/>
            <person name="Wang H."/>
            <person name="Twardziok S.O."/>
            <person name="Deal K.R."/>
            <person name="Huo N."/>
            <person name="Zhu T."/>
            <person name="Wang L."/>
            <person name="Wang Y."/>
            <person name="McGuire P.E."/>
            <person name="Liu S."/>
            <person name="Long H."/>
            <person name="Ramasamy R.K."/>
            <person name="Rodriguez J.C."/>
            <person name="Van S.L."/>
            <person name="Yuan L."/>
            <person name="Wang Z."/>
            <person name="Xia Z."/>
            <person name="Xiao L."/>
            <person name="Anderson O.D."/>
            <person name="Ouyang S."/>
            <person name="Liang Y."/>
            <person name="Zimin A.V."/>
            <person name="Pertea G."/>
            <person name="Qi P."/>
            <person name="Bennetzen J.L."/>
            <person name="Dai X."/>
            <person name="Dawson M.W."/>
            <person name="Muller H.G."/>
            <person name="Kugler K."/>
            <person name="Rivarola-Duarte L."/>
            <person name="Spannagl M."/>
            <person name="Mayer K.F.X."/>
            <person name="Lu F.H."/>
            <person name="Bevan M.W."/>
            <person name="Leroy P."/>
            <person name="Li P."/>
            <person name="You F.M."/>
            <person name="Sun Q."/>
            <person name="Liu Z."/>
            <person name="Lyons E."/>
            <person name="Wicker T."/>
            <person name="Salzberg S.L."/>
            <person name="Devos K.M."/>
            <person name="Dvorak J."/>
        </authorList>
    </citation>
    <scope>NUCLEOTIDE SEQUENCE [LARGE SCALE GENOMIC DNA]</scope>
    <source>
        <strain evidence="9">cv. AL8/78</strain>
    </source>
</reference>
<keyword evidence="5" id="KW-0539">Nucleus</keyword>
<comment type="subcellular location">
    <subcellularLocation>
        <location evidence="1">Nucleus</location>
    </subcellularLocation>
</comment>
<evidence type="ECO:0000256" key="6">
    <source>
        <dbReference type="ARBA" id="ARBA00060850"/>
    </source>
</evidence>
<dbReference type="PANTHER" id="PTHR32096">
    <property type="entry name" value="WRKY TRANSCRIPTION FACTOR 30-RELATED-RELATED"/>
    <property type="match status" value="1"/>
</dbReference>
<dbReference type="PROSITE" id="PS50811">
    <property type="entry name" value="WRKY"/>
    <property type="match status" value="1"/>
</dbReference>
<evidence type="ECO:0000256" key="2">
    <source>
        <dbReference type="ARBA" id="ARBA00023015"/>
    </source>
</evidence>
<dbReference type="GO" id="GO:0042542">
    <property type="term" value="P:response to hydrogen peroxide"/>
    <property type="evidence" value="ECO:0007669"/>
    <property type="project" value="UniProtKB-ARBA"/>
</dbReference>
<proteinExistence type="inferred from homology"/>
<comment type="similarity">
    <text evidence="6">Belongs to the WRKY group III family.</text>
</comment>
<dbReference type="InterPro" id="IPR044810">
    <property type="entry name" value="WRKY_plant"/>
</dbReference>
<keyword evidence="4" id="KW-0804">Transcription</keyword>
<keyword evidence="3" id="KW-0238">DNA-binding</keyword>
<sequence>ATTPSSSSSQVTTREARARSPTPGAAELSRGPGMEDTAATLATELDGLLAMARELEVRLEGDQGAPGTARELCAALAASVDRAMRLAGSSPRGGGDGEGNATGRASVSGRKAAAGKVRRQVRVASVTDVGPLNDGLSWRKYGQKDILGAPYPRAYFRCTHRHSQGCQATKQVQRAHADPLLFDVVYHGAHTCAQAAVRPEQQSPPAVAPEGIQWPVTPPSFPSPPAGTVGEYYPSVCQLDGGYGYAAGGGLGADMGFGDEWFLNLSDVFQPEVQNL</sequence>
<evidence type="ECO:0000256" key="3">
    <source>
        <dbReference type="ARBA" id="ARBA00023125"/>
    </source>
</evidence>
<dbReference type="GO" id="GO:0005634">
    <property type="term" value="C:nucleus"/>
    <property type="evidence" value="ECO:0007669"/>
    <property type="project" value="UniProtKB-SubCell"/>
</dbReference>
<dbReference type="Gene3D" id="2.20.25.80">
    <property type="entry name" value="WRKY domain"/>
    <property type="match status" value="1"/>
</dbReference>
<accession>A0A452ZYV2</accession>
<feature type="compositionally biased region" description="Gly residues" evidence="7">
    <location>
        <begin position="91"/>
        <end position="100"/>
    </location>
</feature>
<evidence type="ECO:0000256" key="4">
    <source>
        <dbReference type="ARBA" id="ARBA00023163"/>
    </source>
</evidence>
<dbReference type="Pfam" id="PF03106">
    <property type="entry name" value="WRKY"/>
    <property type="match status" value="1"/>
</dbReference>
<dbReference type="Gramene" id="AET1Gv20977100.1">
    <property type="protein sequence ID" value="AET1Gv20977100.1"/>
    <property type="gene ID" value="AET1Gv20977100"/>
</dbReference>
<evidence type="ECO:0000259" key="8">
    <source>
        <dbReference type="PROSITE" id="PS50811"/>
    </source>
</evidence>
<reference evidence="9" key="5">
    <citation type="journal article" date="2021" name="G3 (Bethesda)">
        <title>Aegilops tauschii genome assembly Aet v5.0 features greater sequence contiguity and improved annotation.</title>
        <authorList>
            <person name="Wang L."/>
            <person name="Zhu T."/>
            <person name="Rodriguez J.C."/>
            <person name="Deal K.R."/>
            <person name="Dubcovsky J."/>
            <person name="McGuire P.E."/>
            <person name="Lux T."/>
            <person name="Spannagl M."/>
            <person name="Mayer K.F.X."/>
            <person name="Baldrich P."/>
            <person name="Meyers B.C."/>
            <person name="Huo N."/>
            <person name="Gu Y.Q."/>
            <person name="Zhou H."/>
            <person name="Devos K.M."/>
            <person name="Bennetzen J.L."/>
            <person name="Unver T."/>
            <person name="Budak H."/>
            <person name="Gulick P.J."/>
            <person name="Galiba G."/>
            <person name="Kalapos B."/>
            <person name="Nelson D.R."/>
            <person name="Li P."/>
            <person name="You F.M."/>
            <person name="Luo M.C."/>
            <person name="Dvorak J."/>
        </authorList>
    </citation>
    <scope>NUCLEOTIDE SEQUENCE [LARGE SCALE GENOMIC DNA]</scope>
    <source>
        <strain evidence="9">cv. AL8/78</strain>
    </source>
</reference>
<feature type="region of interest" description="Disordered" evidence="7">
    <location>
        <begin position="1"/>
        <end position="37"/>
    </location>
</feature>
<protein>
    <recommendedName>
        <fullName evidence="8">WRKY domain-containing protein</fullName>
    </recommendedName>
</protein>
<evidence type="ECO:0000256" key="5">
    <source>
        <dbReference type="ARBA" id="ARBA00023242"/>
    </source>
</evidence>
<dbReference type="InterPro" id="IPR003657">
    <property type="entry name" value="WRKY_dom"/>
</dbReference>